<reference evidence="3 4" key="1">
    <citation type="journal article" date="2013" name="PLoS Genet.">
        <title>The genome and development-dependent transcriptomes of Pyronema confluens: a window into fungal evolution.</title>
        <authorList>
            <person name="Traeger S."/>
            <person name="Altegoer F."/>
            <person name="Freitag M."/>
            <person name="Gabaldon T."/>
            <person name="Kempken F."/>
            <person name="Kumar A."/>
            <person name="Marcet-Houben M."/>
            <person name="Poggeler S."/>
            <person name="Stajich J.E."/>
            <person name="Nowrousian M."/>
        </authorList>
    </citation>
    <scope>NUCLEOTIDE SEQUENCE [LARGE SCALE GENOMIC DNA]</scope>
    <source>
        <strain evidence="4">CBS 100304</strain>
        <tissue evidence="3">Vegetative mycelium</tissue>
    </source>
</reference>
<dbReference type="GO" id="GO:0042254">
    <property type="term" value="P:ribosome biogenesis"/>
    <property type="evidence" value="ECO:0007669"/>
    <property type="project" value="TreeGrafter"/>
</dbReference>
<dbReference type="PANTHER" id="PTHR23077">
    <property type="entry name" value="AAA-FAMILY ATPASE"/>
    <property type="match status" value="1"/>
</dbReference>
<organism evidence="3 4">
    <name type="scientific">Pyronema omphalodes (strain CBS 100304)</name>
    <name type="common">Pyronema confluens</name>
    <dbReference type="NCBI Taxonomy" id="1076935"/>
    <lineage>
        <taxon>Eukaryota</taxon>
        <taxon>Fungi</taxon>
        <taxon>Dikarya</taxon>
        <taxon>Ascomycota</taxon>
        <taxon>Pezizomycotina</taxon>
        <taxon>Pezizomycetes</taxon>
        <taxon>Pezizales</taxon>
        <taxon>Pyronemataceae</taxon>
        <taxon>Pyronema</taxon>
    </lineage>
</organism>
<dbReference type="GO" id="GO:0003723">
    <property type="term" value="F:RNA binding"/>
    <property type="evidence" value="ECO:0007669"/>
    <property type="project" value="TreeGrafter"/>
</dbReference>
<protein>
    <submittedName>
        <fullName evidence="3">Similar to Uncharacterized ATPase YjoB acc. no. O34703</fullName>
    </submittedName>
</protein>
<dbReference type="InterPro" id="IPR050168">
    <property type="entry name" value="AAA_ATPase_domain"/>
</dbReference>
<dbReference type="GO" id="GO:0005524">
    <property type="term" value="F:ATP binding"/>
    <property type="evidence" value="ECO:0007669"/>
    <property type="project" value="InterPro"/>
</dbReference>
<dbReference type="InterPro" id="IPR003593">
    <property type="entry name" value="AAA+_ATPase"/>
</dbReference>
<dbReference type="InterPro" id="IPR003959">
    <property type="entry name" value="ATPase_AAA_core"/>
</dbReference>
<dbReference type="InterPro" id="IPR027417">
    <property type="entry name" value="P-loop_NTPase"/>
</dbReference>
<sequence>MTHGPAPLPTDTSPPIRSRSHSRHTRPHPPPLFRTLLHHSSAPRQSTDLVISSAIRSLHPKLHLTIIPSSSIHLLDFASAGHATCILDPHSPAQIWQETSDITETWFGKYKYVYQDEEFILYVVQWKDSLEMEITRMQYLLGKWNKEGLVKELLKETEAWEGEIGERIWVFDQGRWKKEAGLWGEIQKAKWGDVVLEKGLKERVKGDVERFFGSRERYKELGVPWKRGVIFHGPPGNGKTISIKALMHTISDLDHPVVPNLYVKTFHSMYGDEKSISDIFQKAREVAPCLLVFEDLDSLVSDGTRSYFLNEVDGLASNDGICMIGSTNHLDRLDPGIAKRPSRFDRKYLFPIPGKEERVEYCKFWHFAYLKKHLLQVF</sequence>
<dbReference type="GO" id="GO:0005634">
    <property type="term" value="C:nucleus"/>
    <property type="evidence" value="ECO:0007669"/>
    <property type="project" value="TreeGrafter"/>
</dbReference>
<dbReference type="SUPFAM" id="SSF52540">
    <property type="entry name" value="P-loop containing nucleoside triphosphate hydrolases"/>
    <property type="match status" value="1"/>
</dbReference>
<dbReference type="Pfam" id="PF00004">
    <property type="entry name" value="AAA"/>
    <property type="match status" value="1"/>
</dbReference>
<proteinExistence type="predicted"/>
<dbReference type="eggNOG" id="KOG0730">
    <property type="taxonomic scope" value="Eukaryota"/>
</dbReference>
<keyword evidence="4" id="KW-1185">Reference proteome</keyword>
<dbReference type="GO" id="GO:1990275">
    <property type="term" value="F:preribosome binding"/>
    <property type="evidence" value="ECO:0007669"/>
    <property type="project" value="TreeGrafter"/>
</dbReference>
<dbReference type="EMBL" id="HF935586">
    <property type="protein sequence ID" value="CCX11030.1"/>
    <property type="molecule type" value="Genomic_DNA"/>
</dbReference>
<dbReference type="OrthoDB" id="2115716at2759"/>
<evidence type="ECO:0000259" key="2">
    <source>
        <dbReference type="SMART" id="SM00382"/>
    </source>
</evidence>
<name>U4L539_PYROM</name>
<evidence type="ECO:0000313" key="4">
    <source>
        <dbReference type="Proteomes" id="UP000018144"/>
    </source>
</evidence>
<dbReference type="Gene3D" id="3.40.50.300">
    <property type="entry name" value="P-loop containing nucleotide triphosphate hydrolases"/>
    <property type="match status" value="1"/>
</dbReference>
<dbReference type="Proteomes" id="UP000018144">
    <property type="component" value="Unassembled WGS sequence"/>
</dbReference>
<dbReference type="STRING" id="1076935.U4L539"/>
<dbReference type="GO" id="GO:0016887">
    <property type="term" value="F:ATP hydrolysis activity"/>
    <property type="evidence" value="ECO:0007669"/>
    <property type="project" value="InterPro"/>
</dbReference>
<accession>U4L539</accession>
<dbReference type="CDD" id="cd19481">
    <property type="entry name" value="RecA-like_protease"/>
    <property type="match status" value="1"/>
</dbReference>
<feature type="domain" description="AAA+ ATPase" evidence="2">
    <location>
        <begin position="225"/>
        <end position="354"/>
    </location>
</feature>
<dbReference type="SMART" id="SM00382">
    <property type="entry name" value="AAA"/>
    <property type="match status" value="1"/>
</dbReference>
<gene>
    <name evidence="3" type="ORF">PCON_10624</name>
</gene>
<dbReference type="AlphaFoldDB" id="U4L539"/>
<evidence type="ECO:0000313" key="3">
    <source>
        <dbReference type="EMBL" id="CCX11030.1"/>
    </source>
</evidence>
<evidence type="ECO:0000256" key="1">
    <source>
        <dbReference type="SAM" id="MobiDB-lite"/>
    </source>
</evidence>
<feature type="region of interest" description="Disordered" evidence="1">
    <location>
        <begin position="1"/>
        <end position="31"/>
    </location>
</feature>
<feature type="compositionally biased region" description="Basic residues" evidence="1">
    <location>
        <begin position="18"/>
        <end position="27"/>
    </location>
</feature>
<dbReference type="PANTHER" id="PTHR23077:SF132">
    <property type="entry name" value="ATP-DEPENDENT ZN PROTEASE"/>
    <property type="match status" value="1"/>
</dbReference>